<evidence type="ECO:0000313" key="5">
    <source>
        <dbReference type="EMBL" id="SZX71455.1"/>
    </source>
</evidence>
<feature type="transmembrane region" description="Helical" evidence="3">
    <location>
        <begin position="1638"/>
        <end position="1656"/>
    </location>
</feature>
<feature type="transmembrane region" description="Helical" evidence="3">
    <location>
        <begin position="1597"/>
        <end position="1618"/>
    </location>
</feature>
<keyword evidence="3" id="KW-1133">Transmembrane helix</keyword>
<organism evidence="5 6">
    <name type="scientific">Tetradesmus obliquus</name>
    <name type="common">Green alga</name>
    <name type="synonym">Acutodesmus obliquus</name>
    <dbReference type="NCBI Taxonomy" id="3088"/>
    <lineage>
        <taxon>Eukaryota</taxon>
        <taxon>Viridiplantae</taxon>
        <taxon>Chlorophyta</taxon>
        <taxon>core chlorophytes</taxon>
        <taxon>Chlorophyceae</taxon>
        <taxon>CS clade</taxon>
        <taxon>Sphaeropleales</taxon>
        <taxon>Scenedesmaceae</taxon>
        <taxon>Tetradesmus</taxon>
    </lineage>
</organism>
<feature type="region of interest" description="Disordered" evidence="2">
    <location>
        <begin position="674"/>
        <end position="741"/>
    </location>
</feature>
<evidence type="ECO:0000256" key="2">
    <source>
        <dbReference type="SAM" id="MobiDB-lite"/>
    </source>
</evidence>
<dbReference type="InterPro" id="IPR006047">
    <property type="entry name" value="GH13_cat_dom"/>
</dbReference>
<feature type="transmembrane region" description="Helical" evidence="3">
    <location>
        <begin position="1798"/>
        <end position="1826"/>
    </location>
</feature>
<dbReference type="Gene3D" id="3.40.50.2000">
    <property type="entry name" value="Glycogen Phosphorylase B"/>
    <property type="match status" value="2"/>
</dbReference>
<evidence type="ECO:0000259" key="4">
    <source>
        <dbReference type="SMART" id="SM00642"/>
    </source>
</evidence>
<feature type="transmembrane region" description="Helical" evidence="3">
    <location>
        <begin position="1539"/>
        <end position="1561"/>
    </location>
</feature>
<dbReference type="STRING" id="3088.A0A383W191"/>
<feature type="compositionally biased region" description="Polar residues" evidence="2">
    <location>
        <begin position="526"/>
        <end position="545"/>
    </location>
</feature>
<feature type="domain" description="Glycosyl hydrolase family 13 catalytic" evidence="4">
    <location>
        <begin position="2"/>
        <end position="374"/>
    </location>
</feature>
<feature type="compositionally biased region" description="Low complexity" evidence="2">
    <location>
        <begin position="723"/>
        <end position="736"/>
    </location>
</feature>
<evidence type="ECO:0000313" key="6">
    <source>
        <dbReference type="Proteomes" id="UP000256970"/>
    </source>
</evidence>
<proteinExistence type="predicted"/>
<dbReference type="Pfam" id="PF00534">
    <property type="entry name" value="Glycos_transf_1"/>
    <property type="match status" value="1"/>
</dbReference>
<feature type="transmembrane region" description="Helical" evidence="3">
    <location>
        <begin position="1662"/>
        <end position="1684"/>
    </location>
</feature>
<name>A0A383W191_TETOB</name>
<keyword evidence="3" id="KW-0472">Membrane</keyword>
<evidence type="ECO:0000256" key="1">
    <source>
        <dbReference type="ARBA" id="ARBA00022676"/>
    </source>
</evidence>
<dbReference type="Pfam" id="PF00128">
    <property type="entry name" value="Alpha-amylase"/>
    <property type="match status" value="1"/>
</dbReference>
<feature type="compositionally biased region" description="Polar residues" evidence="2">
    <location>
        <begin position="1466"/>
        <end position="1478"/>
    </location>
</feature>
<feature type="transmembrane region" description="Helical" evidence="3">
    <location>
        <begin position="1867"/>
        <end position="1887"/>
    </location>
</feature>
<keyword evidence="1" id="KW-0328">Glycosyltransferase</keyword>
<dbReference type="PANTHER" id="PTHR47182">
    <property type="entry name" value="CELL WALL ALPHA-1,3-GLUCAN SYNTHASE AGS1-RELATED"/>
    <property type="match status" value="1"/>
</dbReference>
<reference evidence="5 6" key="1">
    <citation type="submission" date="2016-10" db="EMBL/GenBank/DDBJ databases">
        <authorList>
            <person name="Cai Z."/>
        </authorList>
    </citation>
    <scope>NUCLEOTIDE SEQUENCE [LARGE SCALE GENOMIC DNA]</scope>
</reference>
<dbReference type="Proteomes" id="UP000256970">
    <property type="component" value="Unassembled WGS sequence"/>
</dbReference>
<feature type="transmembrane region" description="Helical" evidence="3">
    <location>
        <begin position="1838"/>
        <end position="1861"/>
    </location>
</feature>
<feature type="transmembrane region" description="Helical" evidence="3">
    <location>
        <begin position="1768"/>
        <end position="1786"/>
    </location>
</feature>
<dbReference type="Gene3D" id="3.20.20.80">
    <property type="entry name" value="Glycosidases"/>
    <property type="match status" value="1"/>
</dbReference>
<keyword evidence="3" id="KW-0812">Transmembrane</keyword>
<feature type="compositionally biased region" description="Low complexity" evidence="2">
    <location>
        <begin position="681"/>
        <end position="694"/>
    </location>
</feature>
<feature type="transmembrane region" description="Helical" evidence="3">
    <location>
        <begin position="1489"/>
        <end position="1510"/>
    </location>
</feature>
<dbReference type="SMART" id="SM00642">
    <property type="entry name" value="Aamy"/>
    <property type="match status" value="1"/>
</dbReference>
<accession>A0A383W191</accession>
<dbReference type="EMBL" id="FNXT01001052">
    <property type="protein sequence ID" value="SZX71455.1"/>
    <property type="molecule type" value="Genomic_DNA"/>
</dbReference>
<feature type="region of interest" description="Disordered" evidence="2">
    <location>
        <begin position="1458"/>
        <end position="1478"/>
    </location>
</feature>
<dbReference type="GO" id="GO:0005975">
    <property type="term" value="P:carbohydrate metabolic process"/>
    <property type="evidence" value="ECO:0007669"/>
    <property type="project" value="InterPro"/>
</dbReference>
<keyword evidence="1" id="KW-0808">Transferase</keyword>
<dbReference type="SUPFAM" id="SSF51445">
    <property type="entry name" value="(Trans)glycosidases"/>
    <property type="match status" value="1"/>
</dbReference>
<gene>
    <name evidence="5" type="ORF">BQ4739_LOCUS11603</name>
</gene>
<feature type="region of interest" description="Disordered" evidence="2">
    <location>
        <begin position="526"/>
        <end position="550"/>
    </location>
</feature>
<feature type="transmembrane region" description="Helical" evidence="3">
    <location>
        <begin position="1573"/>
        <end position="1591"/>
    </location>
</feature>
<sequence length="1899" mass="200800">MQVVTDRFAPSDCWGQPCSDLNSYCGGTWEGLSKRLTYITDMGFDAVWISPVSKQGSDAFGAAGYHGYWPADMYSLDPAFGSQQQLQALVHKCHNSGMLVMFDMVINHMGHGDVSSFNPFNASSDYHDCNGCYGPYCDIDPAGIFASPAAAASSKHCKLAGLPDLNHSSPGVLSRMQHVFDHTLAAYKPDGLRLDAAGHSDTSFCAALTAGISNSTFTVGELFLVDNISLSMGVVADFVKAGGASSAFSFPMAIALEKVLREHNVHDMLWLAQRRAEYLQLMGPKVHDMLTFVENHDLPRWLHTNYSSVTRYQNALTYVMFMEGIPVIYYGTEQGIADNQLHPPRTDPRPPLWHTHYSHDHPLWLFLRVSLAYRKADSVWAAGIAQQHYVHAHTLVLSRGSFVIVLTDWGEERPQKDPQLGQGGVITLQGPLPARFRGQVLHNIYKPQVALHVSAGGVGLYRADPAGAPQVFYLGHVAPPESFIIPTEPPTTTTSSAVFFCFLGAAALLPLALLFLLRGSKHLNNSNNTDSPAQCSSIGSSSPTSRALPETAAAAAAMHSRCQSISHLGVIPAAAMQRSSSSSSYGSSLSRIASWQFAAAPAATSTASLVAPAAVMCTQYQQGSASTSVSAPGKLPAAPSDHQMQSCNSATAAAGTAVTAPSWMLQQGLCKSHQEKALPQSTSGSCSAGSSSSSRHAGPPEPPAENNNSSSSRSHFTCREEVSSNSGDGSSDSSSSCTGPLSRISRDLRGFPAAAAAAAAAAAECGAPSEMSVPCLFVGGASTAADAAESLDLAAAPDVALAAQRSSCSSLYGRLKGAFQAAELARPIPKAGSSSSSSTPPAPAFDPLSIPILHVALEYALPQFGLNSQLMYGGMGLVVSTFLQHWPGPMALVAPLYKACYPEDDCGGTPFDRPSFIPPGQAPLLALTVDVARGWQLPVEVFKLETVAGAGPAAGQPRTYYLVQAELFRRRGRADMYSFADEGEMLTWLAVFNKAVAAVVLAEGVTHVQLHDYHGALSLQYLPEELRPAVIYVAHNAHYDATFPIPTPERKRQVYEHLNLTPEAAPLTEHNGSLDVLRGAVMHMWLHQLGCGVVAVSPRYAAQISKKLSCFWDLVPLGRPDATHIRGITNALDTSDSLAADASLNLDAVLALKASCKVQLQALYGLSRGQQYSLAAFVGRLTQQKGVDVIAEAAAALLAKHPLLQLVVVGPAGDPIGSAAAAKLCALQLSGAFPGRMSCPLDRYVAGAEKELLLRATDFCLLPSRFEPCGLVDIEFGWNGCLVIGHDTGGLGKMPGVYFTAQASHLGHLARKFEAAVDAAMALTVSERASMTAQALARRFPVDGMMGAYADTWMQVDRCFQQAKEARLAQHRQQQQAASFFANKWERCNKGTAAAGTAAAAATAPKDTAAATRNQSCTAAAGDRSSSCAGNSSGSVSVDCAAILSSFSCKRSSRLQQLPRPATGSDAEQQRSAGPGQQLSWQQRLSNRLLVVLLPLSLGPGILLLSFVLLEDVLVGSRPLCGLHLQDNLLPWLPRGMSMLAPSFIGFAILSTAFAPLWFWLGAKLKPATYIRAAALAVAASYLLAFVALYASSIITLAVGLVGCVNLVAAPIMSMGLLGQEEVDVFEVGRSMLALSECVKYGLLAAAMAAAAAAASSLPHQLLAGCALLVAVAIAAWLCSPAALTQAYHHMHLSYRRQWPLLKHLSCFWLSLAAGTCDTLALLLTGFLVVAITDSLAVLASFQATAFGCSAAAVLWNWRALSSRAAELHLNVAMLLMAGLPLYQALKAAVLLARLPTGVMLGVCAMLDLAMGGRSSILGLAGFVTLPSREVVSMWQFLGIMIGSVAMVLVVGIAFAAQHAAITASPWLLVGLIGGCEVLRCGCVLLLGRRYSQENLSAP</sequence>
<dbReference type="SUPFAM" id="SSF53756">
    <property type="entry name" value="UDP-Glycosyltransferase/glycogen phosphorylase"/>
    <property type="match status" value="1"/>
</dbReference>
<dbReference type="PANTHER" id="PTHR47182:SF2">
    <property type="entry name" value="CELL WALL ALPHA-1,3-GLUCAN SYNTHASE AGS1"/>
    <property type="match status" value="1"/>
</dbReference>
<evidence type="ECO:0000256" key="3">
    <source>
        <dbReference type="SAM" id="Phobius"/>
    </source>
</evidence>
<feature type="transmembrane region" description="Helical" evidence="3">
    <location>
        <begin position="1705"/>
        <end position="1730"/>
    </location>
</feature>
<feature type="transmembrane region" description="Helical" evidence="3">
    <location>
        <begin position="1736"/>
        <end position="1756"/>
    </location>
</feature>
<dbReference type="InterPro" id="IPR001296">
    <property type="entry name" value="Glyco_trans_1"/>
</dbReference>
<dbReference type="InterPro" id="IPR058655">
    <property type="entry name" value="Mok11-14/Ags1-like"/>
</dbReference>
<protein>
    <recommendedName>
        <fullName evidence="4">Glycosyl hydrolase family 13 catalytic domain-containing protein</fullName>
    </recommendedName>
</protein>
<dbReference type="GO" id="GO:0047657">
    <property type="term" value="F:alpha-1,3-glucan synthase activity"/>
    <property type="evidence" value="ECO:0007669"/>
    <property type="project" value="TreeGrafter"/>
</dbReference>
<dbReference type="InterPro" id="IPR017853">
    <property type="entry name" value="GH"/>
</dbReference>
<keyword evidence="6" id="KW-1185">Reference proteome</keyword>